<keyword evidence="2" id="KW-1185">Reference proteome</keyword>
<organism evidence="1 2">
    <name type="scientific">Trueperella bonasi</name>
    <dbReference type="NCBI Taxonomy" id="312286"/>
    <lineage>
        <taxon>Bacteria</taxon>
        <taxon>Bacillati</taxon>
        <taxon>Actinomycetota</taxon>
        <taxon>Actinomycetes</taxon>
        <taxon>Actinomycetales</taxon>
        <taxon>Actinomycetaceae</taxon>
        <taxon>Trueperella</taxon>
    </lineage>
</organism>
<evidence type="ECO:0008006" key="3">
    <source>
        <dbReference type="Google" id="ProtNLM"/>
    </source>
</evidence>
<sequence>MSFVNSLKRVATRLGTQVGRDLTRGARQKRGQRTRAGLRFRREAQSSVHRQTPELPGPRERAIEYDIERYGLPDFDYRPERNGAPDPGEVVWTWVPFDENDGRGKDRPVLVLADTDEHVIFGQMTSKDNTRDAQWEAKWGRHWMDVGSGKWDRKGRPSEVRLDRLLIAHMDQIRREGSFLREDIFADVVRALKNLHG</sequence>
<accession>A0ABT9NE10</accession>
<dbReference type="InterPro" id="IPR003477">
    <property type="entry name" value="PemK-like"/>
</dbReference>
<dbReference type="EMBL" id="JAUSQX010000001">
    <property type="protein sequence ID" value="MDP9805622.1"/>
    <property type="molecule type" value="Genomic_DNA"/>
</dbReference>
<gene>
    <name evidence="1" type="ORF">J2S70_000204</name>
</gene>
<dbReference type="Pfam" id="PF02452">
    <property type="entry name" value="PemK_toxin"/>
    <property type="match status" value="1"/>
</dbReference>
<dbReference type="Proteomes" id="UP001243212">
    <property type="component" value="Unassembled WGS sequence"/>
</dbReference>
<evidence type="ECO:0000313" key="1">
    <source>
        <dbReference type="EMBL" id="MDP9805622.1"/>
    </source>
</evidence>
<protein>
    <recommendedName>
        <fullName evidence="3">PemK-like, MazF-like toxin of type II toxin-antitoxin system</fullName>
    </recommendedName>
</protein>
<dbReference type="RefSeq" id="WP_307681895.1">
    <property type="nucleotide sequence ID" value="NZ_JAUSQX010000001.1"/>
</dbReference>
<dbReference type="SUPFAM" id="SSF50118">
    <property type="entry name" value="Cell growth inhibitor/plasmid maintenance toxic component"/>
    <property type="match status" value="1"/>
</dbReference>
<comment type="caution">
    <text evidence="1">The sequence shown here is derived from an EMBL/GenBank/DDBJ whole genome shotgun (WGS) entry which is preliminary data.</text>
</comment>
<evidence type="ECO:0000313" key="2">
    <source>
        <dbReference type="Proteomes" id="UP001243212"/>
    </source>
</evidence>
<reference evidence="1 2" key="1">
    <citation type="submission" date="2023-07" db="EMBL/GenBank/DDBJ databases">
        <title>Sequencing the genomes of 1000 actinobacteria strains.</title>
        <authorList>
            <person name="Klenk H.-P."/>
        </authorList>
    </citation>
    <scope>NUCLEOTIDE SEQUENCE [LARGE SCALE GENOMIC DNA]</scope>
    <source>
        <strain evidence="1 2">DSM 17163</strain>
    </source>
</reference>
<name>A0ABT9NE10_9ACTO</name>
<proteinExistence type="predicted"/>